<dbReference type="EMBL" id="JARK01001338">
    <property type="protein sequence ID" value="EYC32746.1"/>
    <property type="molecule type" value="Genomic_DNA"/>
</dbReference>
<organism evidence="1 2">
    <name type="scientific">Ancylostoma ceylanicum</name>
    <dbReference type="NCBI Taxonomy" id="53326"/>
    <lineage>
        <taxon>Eukaryota</taxon>
        <taxon>Metazoa</taxon>
        <taxon>Ecdysozoa</taxon>
        <taxon>Nematoda</taxon>
        <taxon>Chromadorea</taxon>
        <taxon>Rhabditida</taxon>
        <taxon>Rhabditina</taxon>
        <taxon>Rhabditomorpha</taxon>
        <taxon>Strongyloidea</taxon>
        <taxon>Ancylostomatidae</taxon>
        <taxon>Ancylostomatinae</taxon>
        <taxon>Ancylostoma</taxon>
    </lineage>
</organism>
<comment type="caution">
    <text evidence="1">The sequence shown here is derived from an EMBL/GenBank/DDBJ whole genome shotgun (WGS) entry which is preliminary data.</text>
</comment>
<evidence type="ECO:0000313" key="2">
    <source>
        <dbReference type="Proteomes" id="UP000024635"/>
    </source>
</evidence>
<sequence>MCVNNCCNPILTAYQLSILITCVFAPVKPVVYQCLPNSTKRADYQRETTHRPTAMQCCAEQKADVEEEHHTNQPLRSNWSAIDGNYLLRDQS</sequence>
<dbReference type="AlphaFoldDB" id="A0A016VZI7"/>
<dbReference type="Proteomes" id="UP000024635">
    <property type="component" value="Unassembled WGS sequence"/>
</dbReference>
<evidence type="ECO:0000313" key="1">
    <source>
        <dbReference type="EMBL" id="EYC32746.1"/>
    </source>
</evidence>
<proteinExistence type="predicted"/>
<reference evidence="2" key="1">
    <citation type="journal article" date="2015" name="Nat. Genet.">
        <title>The genome and transcriptome of the zoonotic hookworm Ancylostoma ceylanicum identify infection-specific gene families.</title>
        <authorList>
            <person name="Schwarz E.M."/>
            <person name="Hu Y."/>
            <person name="Antoshechkin I."/>
            <person name="Miller M.M."/>
            <person name="Sternberg P.W."/>
            <person name="Aroian R.V."/>
        </authorList>
    </citation>
    <scope>NUCLEOTIDE SEQUENCE</scope>
    <source>
        <strain evidence="2">HY135</strain>
    </source>
</reference>
<accession>A0A016VZI7</accession>
<gene>
    <name evidence="1" type="primary">Acey_s0002.g1075</name>
    <name evidence="1" type="ORF">Y032_0002g1075</name>
</gene>
<name>A0A016VZI7_9BILA</name>
<keyword evidence="2" id="KW-1185">Reference proteome</keyword>
<protein>
    <submittedName>
        <fullName evidence="1">Uncharacterized protein</fullName>
    </submittedName>
</protein>